<reference evidence="2" key="1">
    <citation type="journal article" date="2020" name="Nature">
        <title>Giant virus diversity and host interactions through global metagenomics.</title>
        <authorList>
            <person name="Schulz F."/>
            <person name="Roux S."/>
            <person name="Paez-Espino D."/>
            <person name="Jungbluth S."/>
            <person name="Walsh D.A."/>
            <person name="Denef V.J."/>
            <person name="McMahon K.D."/>
            <person name="Konstantinidis K.T."/>
            <person name="Eloe-Fadrosh E.A."/>
            <person name="Kyrpides N.C."/>
            <person name="Woyke T."/>
        </authorList>
    </citation>
    <scope>NUCLEOTIDE SEQUENCE</scope>
    <source>
        <strain evidence="2">GVMAG-M-3300009185-36</strain>
    </source>
</reference>
<dbReference type="AlphaFoldDB" id="A0A6C0B156"/>
<keyword evidence="1" id="KW-0472">Membrane</keyword>
<keyword evidence="1" id="KW-0812">Transmembrane</keyword>
<accession>A0A6C0B156</accession>
<evidence type="ECO:0000313" key="2">
    <source>
        <dbReference type="EMBL" id="QHS85816.1"/>
    </source>
</evidence>
<name>A0A6C0B156_9ZZZZ</name>
<sequence length="103" mass="11716">MFHLVEDTYSRVEGNLIKSAQIRDSWYSLFFNIIVFVVVIGFFIMFLYSNHGVQKEKDNIEFKPVPWLNAVRNVPGTDYGQIPQTEIRGGISGIVNRGSAATF</sequence>
<feature type="transmembrane region" description="Helical" evidence="1">
    <location>
        <begin position="26"/>
        <end position="48"/>
    </location>
</feature>
<evidence type="ECO:0000256" key="1">
    <source>
        <dbReference type="SAM" id="Phobius"/>
    </source>
</evidence>
<proteinExistence type="predicted"/>
<keyword evidence="1" id="KW-1133">Transmembrane helix</keyword>
<dbReference type="EMBL" id="MN739048">
    <property type="protein sequence ID" value="QHS85816.1"/>
    <property type="molecule type" value="Genomic_DNA"/>
</dbReference>
<organism evidence="2">
    <name type="scientific">viral metagenome</name>
    <dbReference type="NCBI Taxonomy" id="1070528"/>
    <lineage>
        <taxon>unclassified sequences</taxon>
        <taxon>metagenomes</taxon>
        <taxon>organismal metagenomes</taxon>
    </lineage>
</organism>
<protein>
    <submittedName>
        <fullName evidence="2">Uncharacterized protein</fullName>
    </submittedName>
</protein>